<comment type="caution">
    <text evidence="1">The sequence shown here is derived from an EMBL/GenBank/DDBJ whole genome shotgun (WGS) entry which is preliminary data.</text>
</comment>
<name>A0AAV4WM83_9ARAC</name>
<sequence length="161" mass="17810">MEMLAGAKVQHTNPFLLQCSPINKEEVWPVLPLSLQLNSLLSILVEHFADVLAVRRNAPCTAECGNFYVYFAAPPTRKKFGLSSSSHSNLMVFYRSWWNTSPLCLLCGGRRHAQRNVDIFTFIVIDADPFKREGGGLEEARKAPHLLLAIADGMLAGVVPA</sequence>
<evidence type="ECO:0000313" key="2">
    <source>
        <dbReference type="Proteomes" id="UP001054837"/>
    </source>
</evidence>
<keyword evidence="2" id="KW-1185">Reference proteome</keyword>
<proteinExistence type="predicted"/>
<organism evidence="1 2">
    <name type="scientific">Caerostris darwini</name>
    <dbReference type="NCBI Taxonomy" id="1538125"/>
    <lineage>
        <taxon>Eukaryota</taxon>
        <taxon>Metazoa</taxon>
        <taxon>Ecdysozoa</taxon>
        <taxon>Arthropoda</taxon>
        <taxon>Chelicerata</taxon>
        <taxon>Arachnida</taxon>
        <taxon>Araneae</taxon>
        <taxon>Araneomorphae</taxon>
        <taxon>Entelegynae</taxon>
        <taxon>Araneoidea</taxon>
        <taxon>Araneidae</taxon>
        <taxon>Caerostris</taxon>
    </lineage>
</organism>
<gene>
    <name evidence="1" type="ORF">CDAR_171411</name>
</gene>
<evidence type="ECO:0000313" key="1">
    <source>
        <dbReference type="EMBL" id="GIY83717.1"/>
    </source>
</evidence>
<protein>
    <submittedName>
        <fullName evidence="1">Uncharacterized protein</fullName>
    </submittedName>
</protein>
<dbReference type="Proteomes" id="UP001054837">
    <property type="component" value="Unassembled WGS sequence"/>
</dbReference>
<dbReference type="EMBL" id="BPLQ01014850">
    <property type="protein sequence ID" value="GIY83717.1"/>
    <property type="molecule type" value="Genomic_DNA"/>
</dbReference>
<reference evidence="1 2" key="1">
    <citation type="submission" date="2021-06" db="EMBL/GenBank/DDBJ databases">
        <title>Caerostris darwini draft genome.</title>
        <authorList>
            <person name="Kono N."/>
            <person name="Arakawa K."/>
        </authorList>
    </citation>
    <scope>NUCLEOTIDE SEQUENCE [LARGE SCALE GENOMIC DNA]</scope>
</reference>
<dbReference type="AlphaFoldDB" id="A0AAV4WM83"/>
<accession>A0AAV4WM83</accession>